<name>A0A1M7S6I2_FERGO</name>
<feature type="binding site" evidence="9">
    <location>
        <begin position="123"/>
        <end position="129"/>
    </location>
    <ligand>
        <name>ATP</name>
        <dbReference type="ChEBI" id="CHEBI:30616"/>
    </ligand>
</feature>
<dbReference type="SUPFAM" id="SSF52374">
    <property type="entry name" value="Nucleotidylyl transferase"/>
    <property type="match status" value="1"/>
</dbReference>
<dbReference type="InterPro" id="IPR004821">
    <property type="entry name" value="Cyt_trans-like"/>
</dbReference>
<reference evidence="12" key="1">
    <citation type="submission" date="2016-12" db="EMBL/GenBank/DDBJ databases">
        <authorList>
            <person name="Varghese N."/>
            <person name="Submissions S."/>
        </authorList>
    </citation>
    <scope>NUCLEOTIDE SEQUENCE [LARGE SCALE GENOMIC DNA]</scope>
    <source>
        <strain evidence="12">DSM 13020</strain>
    </source>
</reference>
<dbReference type="GO" id="GO:0004595">
    <property type="term" value="F:pantetheine-phosphate adenylyltransferase activity"/>
    <property type="evidence" value="ECO:0007669"/>
    <property type="project" value="UniProtKB-UniRule"/>
</dbReference>
<feature type="binding site" evidence="9">
    <location>
        <position position="41"/>
    </location>
    <ligand>
        <name>substrate</name>
    </ligand>
</feature>
<evidence type="ECO:0000256" key="1">
    <source>
        <dbReference type="ARBA" id="ARBA00022490"/>
    </source>
</evidence>
<dbReference type="GO" id="GO:0005524">
    <property type="term" value="F:ATP binding"/>
    <property type="evidence" value="ECO:0007669"/>
    <property type="project" value="UniProtKB-KW"/>
</dbReference>
<keyword evidence="1 9" id="KW-0963">Cytoplasm</keyword>
<keyword evidence="2 9" id="KW-0808">Transferase</keyword>
<dbReference type="RefSeq" id="WP_072758083.1">
    <property type="nucleotide sequence ID" value="NZ_FRDJ01000002.1"/>
</dbReference>
<keyword evidence="3 9" id="KW-0548">Nucleotidyltransferase</keyword>
<evidence type="ECO:0000259" key="10">
    <source>
        <dbReference type="Pfam" id="PF01467"/>
    </source>
</evidence>
<dbReference type="InterPro" id="IPR001980">
    <property type="entry name" value="PPAT"/>
</dbReference>
<dbReference type="OrthoDB" id="9806661at2"/>
<dbReference type="EC" id="2.7.7.3" evidence="9"/>
<dbReference type="NCBIfam" id="TIGR01510">
    <property type="entry name" value="coaD_prev_kdtB"/>
    <property type="match status" value="1"/>
</dbReference>
<gene>
    <name evidence="9" type="primary">coaD</name>
    <name evidence="11" type="ORF">SAMN02745226_00549</name>
</gene>
<dbReference type="InterPro" id="IPR014729">
    <property type="entry name" value="Rossmann-like_a/b/a_fold"/>
</dbReference>
<evidence type="ECO:0000256" key="5">
    <source>
        <dbReference type="ARBA" id="ARBA00022840"/>
    </source>
</evidence>
<evidence type="ECO:0000256" key="9">
    <source>
        <dbReference type="HAMAP-Rule" id="MF_00151"/>
    </source>
</evidence>
<feature type="binding site" evidence="9">
    <location>
        <position position="17"/>
    </location>
    <ligand>
        <name>ATP</name>
        <dbReference type="ChEBI" id="CHEBI:30616"/>
    </ligand>
</feature>
<dbReference type="PANTHER" id="PTHR21342:SF1">
    <property type="entry name" value="PHOSPHOPANTETHEINE ADENYLYLTRANSFERASE"/>
    <property type="match status" value="1"/>
</dbReference>
<feature type="binding site" evidence="9">
    <location>
        <begin position="88"/>
        <end position="90"/>
    </location>
    <ligand>
        <name>ATP</name>
        <dbReference type="ChEBI" id="CHEBI:30616"/>
    </ligand>
</feature>
<keyword evidence="4 9" id="KW-0547">Nucleotide-binding</keyword>
<comment type="pathway">
    <text evidence="9">Cofactor biosynthesis; coenzyme A biosynthesis; CoA from (R)-pantothenate: step 4/5.</text>
</comment>
<dbReference type="PRINTS" id="PR01020">
    <property type="entry name" value="LPSBIOSNTHSS"/>
</dbReference>
<keyword evidence="5 9" id="KW-0067">ATP-binding</keyword>
<feature type="binding site" evidence="9">
    <location>
        <position position="73"/>
    </location>
    <ligand>
        <name>substrate</name>
    </ligand>
</feature>
<comment type="similarity">
    <text evidence="9">Belongs to the bacterial CoaD family.</text>
</comment>
<evidence type="ECO:0000256" key="3">
    <source>
        <dbReference type="ARBA" id="ARBA00022695"/>
    </source>
</evidence>
<feature type="binding site" evidence="9">
    <location>
        <position position="9"/>
    </location>
    <ligand>
        <name>substrate</name>
    </ligand>
</feature>
<evidence type="ECO:0000256" key="2">
    <source>
        <dbReference type="ARBA" id="ARBA00022679"/>
    </source>
</evidence>
<feature type="binding site" evidence="9">
    <location>
        <position position="98"/>
    </location>
    <ligand>
        <name>ATP</name>
        <dbReference type="ChEBI" id="CHEBI:30616"/>
    </ligand>
</feature>
<evidence type="ECO:0000256" key="8">
    <source>
        <dbReference type="ARBA" id="ARBA00029346"/>
    </source>
</evidence>
<comment type="catalytic activity">
    <reaction evidence="8 9">
        <text>(R)-4'-phosphopantetheine + ATP + H(+) = 3'-dephospho-CoA + diphosphate</text>
        <dbReference type="Rhea" id="RHEA:19801"/>
        <dbReference type="ChEBI" id="CHEBI:15378"/>
        <dbReference type="ChEBI" id="CHEBI:30616"/>
        <dbReference type="ChEBI" id="CHEBI:33019"/>
        <dbReference type="ChEBI" id="CHEBI:57328"/>
        <dbReference type="ChEBI" id="CHEBI:61723"/>
        <dbReference type="EC" id="2.7.7.3"/>
    </reaction>
</comment>
<dbReference type="Proteomes" id="UP000184207">
    <property type="component" value="Unassembled WGS sequence"/>
</dbReference>
<comment type="subunit">
    <text evidence="9">Homohexamer.</text>
</comment>
<comment type="function">
    <text evidence="9">Reversibly transfers an adenylyl group from ATP to 4'-phosphopantetheine, yielding dephospho-CoA (dPCoA) and pyrophosphate.</text>
</comment>
<feature type="binding site" evidence="9">
    <location>
        <begin position="9"/>
        <end position="10"/>
    </location>
    <ligand>
        <name>ATP</name>
        <dbReference type="ChEBI" id="CHEBI:30616"/>
    </ligand>
</feature>
<dbReference type="UniPathway" id="UPA00241">
    <property type="reaction ID" value="UER00355"/>
</dbReference>
<dbReference type="GO" id="GO:0015937">
    <property type="term" value="P:coenzyme A biosynthetic process"/>
    <property type="evidence" value="ECO:0007669"/>
    <property type="project" value="UniProtKB-UniRule"/>
</dbReference>
<feature type="binding site" evidence="9">
    <location>
        <position position="87"/>
    </location>
    <ligand>
        <name>substrate</name>
    </ligand>
</feature>
<proteinExistence type="inferred from homology"/>
<dbReference type="GO" id="GO:0005737">
    <property type="term" value="C:cytoplasm"/>
    <property type="evidence" value="ECO:0007669"/>
    <property type="project" value="UniProtKB-SubCell"/>
</dbReference>
<sequence>MVKAVYPGSFDPITYGHIDIAKRAALLFDELYVVIMENKKKNYTFSVDERIEMVQECLKNIPNVHVETFSGLLVEYTSAKKINVVIRGLRAVTDFEYELQMALANKEICDGVETVFLMTDKNFSFLSSSLVKEVASFGGTISQWVPEIVEKKLREKFKIQTEVK</sequence>
<dbReference type="STRING" id="1121883.SAMN02745226_00549"/>
<dbReference type="Gene3D" id="3.40.50.620">
    <property type="entry name" value="HUPs"/>
    <property type="match status" value="1"/>
</dbReference>
<dbReference type="CDD" id="cd02163">
    <property type="entry name" value="PPAT"/>
    <property type="match status" value="1"/>
</dbReference>
<organism evidence="11 12">
    <name type="scientific">Fervidobacterium gondwanense DSM 13020</name>
    <dbReference type="NCBI Taxonomy" id="1121883"/>
    <lineage>
        <taxon>Bacteria</taxon>
        <taxon>Thermotogati</taxon>
        <taxon>Thermotogota</taxon>
        <taxon>Thermotogae</taxon>
        <taxon>Thermotogales</taxon>
        <taxon>Fervidobacteriaceae</taxon>
        <taxon>Fervidobacterium</taxon>
    </lineage>
</organism>
<dbReference type="EMBL" id="FRDJ01000002">
    <property type="protein sequence ID" value="SHN53984.1"/>
    <property type="molecule type" value="Genomic_DNA"/>
</dbReference>
<keyword evidence="12" id="KW-1185">Reference proteome</keyword>
<feature type="site" description="Transition state stabilizer" evidence="9">
    <location>
        <position position="17"/>
    </location>
</feature>
<keyword evidence="7 9" id="KW-0173">Coenzyme A biosynthesis</keyword>
<dbReference type="PANTHER" id="PTHR21342">
    <property type="entry name" value="PHOSPHOPANTETHEINE ADENYLYLTRANSFERASE"/>
    <property type="match status" value="1"/>
</dbReference>
<comment type="subcellular location">
    <subcellularLocation>
        <location evidence="9">Cytoplasm</location>
    </subcellularLocation>
</comment>
<keyword evidence="6 9" id="KW-0460">Magnesium</keyword>
<evidence type="ECO:0000256" key="7">
    <source>
        <dbReference type="ARBA" id="ARBA00022993"/>
    </source>
</evidence>
<evidence type="ECO:0000313" key="12">
    <source>
        <dbReference type="Proteomes" id="UP000184207"/>
    </source>
</evidence>
<dbReference type="Pfam" id="PF01467">
    <property type="entry name" value="CTP_transf_like"/>
    <property type="match status" value="1"/>
</dbReference>
<evidence type="ECO:0000256" key="4">
    <source>
        <dbReference type="ARBA" id="ARBA00022741"/>
    </source>
</evidence>
<protein>
    <recommendedName>
        <fullName evidence="9">Phosphopantetheine adenylyltransferase</fullName>
        <ecNumber evidence="9">2.7.7.3</ecNumber>
    </recommendedName>
    <alternativeName>
        <fullName evidence="9">Dephospho-CoA pyrophosphorylase</fullName>
    </alternativeName>
    <alternativeName>
        <fullName evidence="9">Pantetheine-phosphate adenylyltransferase</fullName>
        <shortName evidence="9">PPAT</shortName>
    </alternativeName>
</protein>
<feature type="domain" description="Cytidyltransferase-like" evidence="10">
    <location>
        <begin position="5"/>
        <end position="133"/>
    </location>
</feature>
<dbReference type="AlphaFoldDB" id="A0A1M7S6I2"/>
<comment type="cofactor">
    <cofactor evidence="9">
        <name>Mg(2+)</name>
        <dbReference type="ChEBI" id="CHEBI:18420"/>
    </cofactor>
</comment>
<evidence type="ECO:0000256" key="6">
    <source>
        <dbReference type="ARBA" id="ARBA00022842"/>
    </source>
</evidence>
<dbReference type="HAMAP" id="MF_00151">
    <property type="entry name" value="PPAT_bact"/>
    <property type="match status" value="1"/>
</dbReference>
<evidence type="ECO:0000313" key="11">
    <source>
        <dbReference type="EMBL" id="SHN53984.1"/>
    </source>
</evidence>
<dbReference type="NCBIfam" id="TIGR00125">
    <property type="entry name" value="cyt_tran_rel"/>
    <property type="match status" value="1"/>
</dbReference>
<accession>A0A1M7S6I2</accession>